<reference evidence="1" key="2">
    <citation type="journal article" date="2022" name="New Phytol.">
        <title>Evolutionary transition to the ectomycorrhizal habit in the genomes of a hyperdiverse lineage of mushroom-forming fungi.</title>
        <authorList>
            <person name="Looney B."/>
            <person name="Miyauchi S."/>
            <person name="Morin E."/>
            <person name="Drula E."/>
            <person name="Courty P.E."/>
            <person name="Kohler A."/>
            <person name="Kuo A."/>
            <person name="LaButti K."/>
            <person name="Pangilinan J."/>
            <person name="Lipzen A."/>
            <person name="Riley R."/>
            <person name="Andreopoulos W."/>
            <person name="He G."/>
            <person name="Johnson J."/>
            <person name="Nolan M."/>
            <person name="Tritt A."/>
            <person name="Barry K.W."/>
            <person name="Grigoriev I.V."/>
            <person name="Nagy L.G."/>
            <person name="Hibbett D."/>
            <person name="Henrissat B."/>
            <person name="Matheny P.B."/>
            <person name="Labbe J."/>
            <person name="Martin F.M."/>
        </authorList>
    </citation>
    <scope>NUCLEOTIDE SEQUENCE</scope>
    <source>
        <strain evidence="1">FP105234-sp</strain>
    </source>
</reference>
<reference evidence="1" key="1">
    <citation type="submission" date="2021-02" db="EMBL/GenBank/DDBJ databases">
        <authorList>
            <consortium name="DOE Joint Genome Institute"/>
            <person name="Ahrendt S."/>
            <person name="Looney B.P."/>
            <person name="Miyauchi S."/>
            <person name="Morin E."/>
            <person name="Drula E."/>
            <person name="Courty P.E."/>
            <person name="Chicoki N."/>
            <person name="Fauchery L."/>
            <person name="Kohler A."/>
            <person name="Kuo A."/>
            <person name="Labutti K."/>
            <person name="Pangilinan J."/>
            <person name="Lipzen A."/>
            <person name="Riley R."/>
            <person name="Andreopoulos W."/>
            <person name="He G."/>
            <person name="Johnson J."/>
            <person name="Barry K.W."/>
            <person name="Grigoriev I.V."/>
            <person name="Nagy L."/>
            <person name="Hibbett D."/>
            <person name="Henrissat B."/>
            <person name="Matheny P.B."/>
            <person name="Labbe J."/>
            <person name="Martin F."/>
        </authorList>
    </citation>
    <scope>NUCLEOTIDE SEQUENCE</scope>
    <source>
        <strain evidence="1">FP105234-sp</strain>
    </source>
</reference>
<accession>A0ACB8RA85</accession>
<dbReference type="Proteomes" id="UP000814033">
    <property type="component" value="Unassembled WGS sequence"/>
</dbReference>
<dbReference type="EMBL" id="MU276153">
    <property type="protein sequence ID" value="KAI0040999.1"/>
    <property type="molecule type" value="Genomic_DNA"/>
</dbReference>
<comment type="caution">
    <text evidence="1">The sequence shown here is derived from an EMBL/GenBank/DDBJ whole genome shotgun (WGS) entry which is preliminary data.</text>
</comment>
<organism evidence="1 2">
    <name type="scientific">Auriscalpium vulgare</name>
    <dbReference type="NCBI Taxonomy" id="40419"/>
    <lineage>
        <taxon>Eukaryota</taxon>
        <taxon>Fungi</taxon>
        <taxon>Dikarya</taxon>
        <taxon>Basidiomycota</taxon>
        <taxon>Agaricomycotina</taxon>
        <taxon>Agaricomycetes</taxon>
        <taxon>Russulales</taxon>
        <taxon>Auriscalpiaceae</taxon>
        <taxon>Auriscalpium</taxon>
    </lineage>
</organism>
<protein>
    <submittedName>
        <fullName evidence="1">Uncharacterized protein</fullName>
    </submittedName>
</protein>
<proteinExistence type="predicted"/>
<evidence type="ECO:0000313" key="1">
    <source>
        <dbReference type="EMBL" id="KAI0040999.1"/>
    </source>
</evidence>
<evidence type="ECO:0000313" key="2">
    <source>
        <dbReference type="Proteomes" id="UP000814033"/>
    </source>
</evidence>
<gene>
    <name evidence="1" type="ORF">FA95DRAFT_787662</name>
</gene>
<keyword evidence="2" id="KW-1185">Reference proteome</keyword>
<sequence length="156" mass="16970">MLTGGHRGPEVVCNSKTRAGPNVCVELRPLAASLDASGRMPMKTSSSLKTYFLHVVLWYAFKAGRLDGRKPIVDGSGEVNSPMLVLLVRWSLRFKAIARHGRQESAPAALRNATSPFTSNHSFCGEHLHMKSRPHPIATSVPLALCGFIPTIRSPL</sequence>
<name>A0ACB8RA85_9AGAM</name>